<feature type="region of interest" description="Disordered" evidence="1">
    <location>
        <begin position="176"/>
        <end position="233"/>
    </location>
</feature>
<organism evidence="2">
    <name type="scientific">Oryza brachyantha</name>
    <name type="common">malo sina</name>
    <dbReference type="NCBI Taxonomy" id="4533"/>
    <lineage>
        <taxon>Eukaryota</taxon>
        <taxon>Viridiplantae</taxon>
        <taxon>Streptophyta</taxon>
        <taxon>Embryophyta</taxon>
        <taxon>Tracheophyta</taxon>
        <taxon>Spermatophyta</taxon>
        <taxon>Magnoliopsida</taxon>
        <taxon>Liliopsida</taxon>
        <taxon>Poales</taxon>
        <taxon>Poaceae</taxon>
        <taxon>BOP clade</taxon>
        <taxon>Oryzoideae</taxon>
        <taxon>Oryzeae</taxon>
        <taxon>Oryzinae</taxon>
        <taxon>Oryza</taxon>
    </lineage>
</organism>
<proteinExistence type="predicted"/>
<keyword evidence="3" id="KW-1185">Reference proteome</keyword>
<evidence type="ECO:0000256" key="1">
    <source>
        <dbReference type="SAM" id="MobiDB-lite"/>
    </source>
</evidence>
<protein>
    <submittedName>
        <fullName evidence="2">Uncharacterized protein</fullName>
    </submittedName>
</protein>
<reference evidence="2" key="1">
    <citation type="journal article" date="2013" name="Nat. Commun.">
        <title>Whole-genome sequencing of Oryza brachyantha reveals mechanisms underlying Oryza genome evolution.</title>
        <authorList>
            <person name="Chen J."/>
            <person name="Huang Q."/>
            <person name="Gao D."/>
            <person name="Wang J."/>
            <person name="Lang Y."/>
            <person name="Liu T."/>
            <person name="Li B."/>
            <person name="Bai Z."/>
            <person name="Luis Goicoechea J."/>
            <person name="Liang C."/>
            <person name="Chen C."/>
            <person name="Zhang W."/>
            <person name="Sun S."/>
            <person name="Liao Y."/>
            <person name="Zhang X."/>
            <person name="Yang L."/>
            <person name="Song C."/>
            <person name="Wang M."/>
            <person name="Shi J."/>
            <person name="Liu G."/>
            <person name="Liu J."/>
            <person name="Zhou H."/>
            <person name="Zhou W."/>
            <person name="Yu Q."/>
            <person name="An N."/>
            <person name="Chen Y."/>
            <person name="Cai Q."/>
            <person name="Wang B."/>
            <person name="Liu B."/>
            <person name="Min J."/>
            <person name="Huang Y."/>
            <person name="Wu H."/>
            <person name="Li Z."/>
            <person name="Zhang Y."/>
            <person name="Yin Y."/>
            <person name="Song W."/>
            <person name="Jiang J."/>
            <person name="Jackson S.A."/>
            <person name="Wing R.A."/>
            <person name="Wang J."/>
            <person name="Chen M."/>
        </authorList>
    </citation>
    <scope>NUCLEOTIDE SEQUENCE [LARGE SCALE GENOMIC DNA]</scope>
    <source>
        <strain evidence="2">cv. IRGC 101232</strain>
    </source>
</reference>
<feature type="compositionally biased region" description="Basic and acidic residues" evidence="1">
    <location>
        <begin position="176"/>
        <end position="186"/>
    </location>
</feature>
<dbReference type="STRING" id="4533.J3L0Z4"/>
<feature type="region of interest" description="Disordered" evidence="1">
    <location>
        <begin position="98"/>
        <end position="131"/>
    </location>
</feature>
<evidence type="ECO:0000313" key="2">
    <source>
        <dbReference type="EnsemblPlants" id="OB01G29000.1"/>
    </source>
</evidence>
<dbReference type="EnsemblPlants" id="OB01G29000.1">
    <property type="protein sequence ID" value="OB01G29000.1"/>
    <property type="gene ID" value="OB01G29000"/>
</dbReference>
<reference evidence="2" key="2">
    <citation type="submission" date="2013-04" db="UniProtKB">
        <authorList>
            <consortium name="EnsemblPlants"/>
        </authorList>
    </citation>
    <scope>IDENTIFICATION</scope>
</reference>
<dbReference type="HOGENOM" id="CLU_1191472_0_0_1"/>
<feature type="compositionally biased region" description="Low complexity" evidence="1">
    <location>
        <begin position="208"/>
        <end position="233"/>
    </location>
</feature>
<dbReference type="Proteomes" id="UP000006038">
    <property type="component" value="Chromosome 1"/>
</dbReference>
<dbReference type="AlphaFoldDB" id="J3L0Z4"/>
<accession>J3L0Z4</accession>
<sequence>MDIAGCCYYAAVHDWFRPPIREEDQVPAYLPIPAMAAVDVDHYLYHQQLQVEFGGSSSSLALPAPATAGGRHDEELLPMVPFSDIDLDAFDDVLRDADELHGSPPAQPQSLHAAVAPAAGGDHGDHFGTRSDASLDMELDATKQRAGPALVGGDQSLSVVVVEGYEMGVRYAAEHKLETTPPKKETPLPLSPPPRVPAAGGRRRRSGRLGWTTSGSRTSGGSSTCPSPGRRGR</sequence>
<dbReference type="Gramene" id="OB01G29000.1">
    <property type="protein sequence ID" value="OB01G29000.1"/>
    <property type="gene ID" value="OB01G29000"/>
</dbReference>
<evidence type="ECO:0000313" key="3">
    <source>
        <dbReference type="Proteomes" id="UP000006038"/>
    </source>
</evidence>
<name>J3L0Z4_ORYBR</name>